<dbReference type="PANTHER" id="PTHR11129:SF10">
    <property type="entry name" value="PROTEIN PRENYLYLTRANSFERASE SUPERFAMILY PROTEIN"/>
    <property type="match status" value="1"/>
</dbReference>
<name>A0AAQ3P037_VIGMU</name>
<evidence type="ECO:0000313" key="5">
    <source>
        <dbReference type="EMBL" id="WVZ17468.1"/>
    </source>
</evidence>
<evidence type="ECO:0000256" key="3">
    <source>
        <dbReference type="ARBA" id="ARBA00022679"/>
    </source>
</evidence>
<keyword evidence="3" id="KW-0808">Transferase</keyword>
<evidence type="ECO:0000256" key="1">
    <source>
        <dbReference type="ARBA" id="ARBA00006734"/>
    </source>
</evidence>
<evidence type="ECO:0000313" key="6">
    <source>
        <dbReference type="Proteomes" id="UP001374535"/>
    </source>
</evidence>
<dbReference type="FunFam" id="1.25.40.120:FF:000015">
    <property type="entry name" value="Protein prenyltransferase alpha subunit repeat-containing protein 1-B isoform D"/>
    <property type="match status" value="1"/>
</dbReference>
<keyword evidence="6" id="KW-1185">Reference proteome</keyword>
<organism evidence="5 6">
    <name type="scientific">Vigna mungo</name>
    <name type="common">Black gram</name>
    <name type="synonym">Phaseolus mungo</name>
    <dbReference type="NCBI Taxonomy" id="3915"/>
    <lineage>
        <taxon>Eukaryota</taxon>
        <taxon>Viridiplantae</taxon>
        <taxon>Streptophyta</taxon>
        <taxon>Embryophyta</taxon>
        <taxon>Tracheophyta</taxon>
        <taxon>Spermatophyta</taxon>
        <taxon>Magnoliopsida</taxon>
        <taxon>eudicotyledons</taxon>
        <taxon>Gunneridae</taxon>
        <taxon>Pentapetalae</taxon>
        <taxon>rosids</taxon>
        <taxon>fabids</taxon>
        <taxon>Fabales</taxon>
        <taxon>Fabaceae</taxon>
        <taxon>Papilionoideae</taxon>
        <taxon>50 kb inversion clade</taxon>
        <taxon>NPAAA clade</taxon>
        <taxon>indigoferoid/millettioid clade</taxon>
        <taxon>Phaseoleae</taxon>
        <taxon>Vigna</taxon>
    </lineage>
</organism>
<dbReference type="Pfam" id="PF01239">
    <property type="entry name" value="PPTA"/>
    <property type="match status" value="3"/>
</dbReference>
<dbReference type="PANTHER" id="PTHR11129">
    <property type="entry name" value="PROTEIN FARNESYLTRANSFERASE ALPHA SUBUNIT/RAB GERANYLGERANYL TRANSFERASE ALPHA SUBUNIT"/>
    <property type="match status" value="1"/>
</dbReference>
<dbReference type="PROSITE" id="PS51147">
    <property type="entry name" value="PFTA"/>
    <property type="match status" value="2"/>
</dbReference>
<gene>
    <name evidence="5" type="ORF">V8G54_010450</name>
</gene>
<dbReference type="InterPro" id="IPR002088">
    <property type="entry name" value="Prenyl_trans_a"/>
</dbReference>
<dbReference type="GO" id="GO:0004660">
    <property type="term" value="F:protein farnesyltransferase activity"/>
    <property type="evidence" value="ECO:0007669"/>
    <property type="project" value="TreeGrafter"/>
</dbReference>
<dbReference type="GO" id="GO:0005953">
    <property type="term" value="C:CAAX-protein geranylgeranyltransferase complex"/>
    <property type="evidence" value="ECO:0007669"/>
    <property type="project" value="TreeGrafter"/>
</dbReference>
<comment type="similarity">
    <text evidence="1">Belongs to the protein prenyltransferase subunit alpha family.</text>
</comment>
<evidence type="ECO:0008006" key="7">
    <source>
        <dbReference type="Google" id="ProtNLM"/>
    </source>
</evidence>
<keyword evidence="4" id="KW-0677">Repeat</keyword>
<sequence length="481" mass="55655">MLCWTKFVWGDLGRETPIFELFVELLTDGRGSFAPLACYRSTDMSEESDSKVEAMDLLCQLEDILESDALIDELGFIHPSQFPLLKEESDISCNLSYEVIHQSEDGVVSPVEPSKQDNIYFWNRDHKLGISTHVLLPLYRAAKHAFFITFKQYRMCDNQSGKVGICLPASSCDHLESTLLRHSKSLLLLSCDFMTAWNCRKLIVSKKQQLSMFLDELLLSGLVLSYSPKSEQAWTHRRWVIKSISANCSNFKDILGKESELVEKIAERSKMNYRAWNHRCWLVSYMTTDQVLCELRKSRSWAALHVADNCCFHYRRRLLLRIMESQSCLEDTVSCGHNVNIVQTLKDELDWNETLIKRYVGREALWLHRRFLSTCWINHFVPDSGDESYHSKEAIGLYHDFGTFLQNELCLLHSCSTFVDDDFVDVQAQAAHSACYILWLKVQVPKSLVNQLQEKIRDADLKTLLNKSCPERSSLFNYFMN</sequence>
<evidence type="ECO:0000256" key="2">
    <source>
        <dbReference type="ARBA" id="ARBA00022602"/>
    </source>
</evidence>
<dbReference type="AlphaFoldDB" id="A0AAQ3P037"/>
<protein>
    <recommendedName>
        <fullName evidence="7">Protein prenyltransferase alpha subunit repeat-containing protein 1</fullName>
    </recommendedName>
</protein>
<dbReference type="GO" id="GO:0005965">
    <property type="term" value="C:protein farnesyltransferase complex"/>
    <property type="evidence" value="ECO:0007669"/>
    <property type="project" value="TreeGrafter"/>
</dbReference>
<reference evidence="5 6" key="1">
    <citation type="journal article" date="2023" name="Life. Sci Alliance">
        <title>Evolutionary insights into 3D genome organization and epigenetic landscape of Vigna mungo.</title>
        <authorList>
            <person name="Junaid A."/>
            <person name="Singh B."/>
            <person name="Bhatia S."/>
        </authorList>
    </citation>
    <scope>NUCLEOTIDE SEQUENCE [LARGE SCALE GENOMIC DNA]</scope>
    <source>
        <strain evidence="5">Urdbean</strain>
    </source>
</reference>
<evidence type="ECO:0000256" key="4">
    <source>
        <dbReference type="ARBA" id="ARBA00022737"/>
    </source>
</evidence>
<dbReference type="EMBL" id="CP144698">
    <property type="protein sequence ID" value="WVZ17468.1"/>
    <property type="molecule type" value="Genomic_DNA"/>
</dbReference>
<dbReference type="Gene3D" id="1.25.40.120">
    <property type="entry name" value="Protein prenylyltransferase"/>
    <property type="match status" value="1"/>
</dbReference>
<proteinExistence type="inferred from homology"/>
<dbReference type="Proteomes" id="UP001374535">
    <property type="component" value="Chromosome 3"/>
</dbReference>
<dbReference type="GO" id="GO:0004662">
    <property type="term" value="F:CAAX-protein geranylgeranyltransferase activity"/>
    <property type="evidence" value="ECO:0007669"/>
    <property type="project" value="TreeGrafter"/>
</dbReference>
<dbReference type="SUPFAM" id="SSF48439">
    <property type="entry name" value="Protein prenylyltransferase"/>
    <property type="match status" value="1"/>
</dbReference>
<accession>A0AAQ3P037</accession>
<keyword evidence="2" id="KW-0637">Prenyltransferase</keyword>